<comment type="caution">
    <text evidence="11">The sequence shown here is derived from an EMBL/GenBank/DDBJ whole genome shotgun (WGS) entry which is preliminary data.</text>
</comment>
<comment type="similarity">
    <text evidence="10">Belongs to the glycosyltransferase 14 family.</text>
</comment>
<organism evidence="11 12">
    <name type="scientific">Lymnaea stagnalis</name>
    <name type="common">Great pond snail</name>
    <name type="synonym">Helix stagnalis</name>
    <dbReference type="NCBI Taxonomy" id="6523"/>
    <lineage>
        <taxon>Eukaryota</taxon>
        <taxon>Metazoa</taxon>
        <taxon>Spiralia</taxon>
        <taxon>Lophotrochozoa</taxon>
        <taxon>Mollusca</taxon>
        <taxon>Gastropoda</taxon>
        <taxon>Heterobranchia</taxon>
        <taxon>Euthyneura</taxon>
        <taxon>Panpulmonata</taxon>
        <taxon>Hygrophila</taxon>
        <taxon>Lymnaeoidea</taxon>
        <taxon>Lymnaeidae</taxon>
        <taxon>Lymnaea</taxon>
    </lineage>
</organism>
<evidence type="ECO:0000256" key="9">
    <source>
        <dbReference type="ARBA" id="ARBA00023180"/>
    </source>
</evidence>
<evidence type="ECO:0008006" key="13">
    <source>
        <dbReference type="Google" id="ProtNLM"/>
    </source>
</evidence>
<evidence type="ECO:0000256" key="6">
    <source>
        <dbReference type="ARBA" id="ARBA00022968"/>
    </source>
</evidence>
<dbReference type="InterPro" id="IPR003406">
    <property type="entry name" value="Glyco_trans_14"/>
</dbReference>
<comment type="subcellular location">
    <subcellularLocation>
        <location evidence="1">Membrane</location>
        <topology evidence="1">Single-pass type II membrane protein</topology>
    </subcellularLocation>
</comment>
<evidence type="ECO:0000313" key="12">
    <source>
        <dbReference type="Proteomes" id="UP001497497"/>
    </source>
</evidence>
<evidence type="ECO:0000256" key="1">
    <source>
        <dbReference type="ARBA" id="ARBA00004606"/>
    </source>
</evidence>
<dbReference type="Pfam" id="PF02485">
    <property type="entry name" value="Branch"/>
    <property type="match status" value="1"/>
</dbReference>
<keyword evidence="5" id="KW-0812">Transmembrane</keyword>
<keyword evidence="6" id="KW-0735">Signal-anchor</keyword>
<protein>
    <recommendedName>
        <fullName evidence="13">Protein xylosyltransferase</fullName>
    </recommendedName>
</protein>
<keyword evidence="12" id="KW-1185">Reference proteome</keyword>
<reference evidence="11 12" key="1">
    <citation type="submission" date="2024-04" db="EMBL/GenBank/DDBJ databases">
        <authorList>
            <consortium name="Genoscope - CEA"/>
            <person name="William W."/>
        </authorList>
    </citation>
    <scope>NUCLEOTIDE SEQUENCE [LARGE SCALE GENOMIC DNA]</scope>
</reference>
<evidence type="ECO:0000256" key="2">
    <source>
        <dbReference type="ARBA" id="ARBA00004922"/>
    </source>
</evidence>
<evidence type="ECO:0000256" key="10">
    <source>
        <dbReference type="ARBA" id="ARBA00038150"/>
    </source>
</evidence>
<dbReference type="PANTHER" id="PTHR19297:SF191">
    <property type="entry name" value="PROTEIN XYLOSYLTRANSFERASE"/>
    <property type="match status" value="1"/>
</dbReference>
<accession>A0AAV2HUB6</accession>
<evidence type="ECO:0000313" key="11">
    <source>
        <dbReference type="EMBL" id="CAL1537064.1"/>
    </source>
</evidence>
<evidence type="ECO:0000256" key="8">
    <source>
        <dbReference type="ARBA" id="ARBA00023136"/>
    </source>
</evidence>
<dbReference type="GO" id="GO:0008375">
    <property type="term" value="F:acetylglucosaminyltransferase activity"/>
    <property type="evidence" value="ECO:0007669"/>
    <property type="project" value="TreeGrafter"/>
</dbReference>
<dbReference type="EMBL" id="CAXITT010000247">
    <property type="protein sequence ID" value="CAL1537064.1"/>
    <property type="molecule type" value="Genomic_DNA"/>
</dbReference>
<dbReference type="AlphaFoldDB" id="A0AAV2HUB6"/>
<proteinExistence type="inferred from homology"/>
<keyword evidence="3" id="KW-0328">Glycosyltransferase</keyword>
<evidence type="ECO:0000256" key="5">
    <source>
        <dbReference type="ARBA" id="ARBA00022692"/>
    </source>
</evidence>
<sequence length="508" mass="58179">MVTPPRPAPIVMAPVDCNMRVIRLNLSTVNRTLTFFLLLVTVGASLCFLRLCFKYEQSCNENNFVQTSFSNASFLRQNLAGTIFGRVRGFGVVPPAETSDLGRFSHPRYDAVKDYQTKVVEQRRRFSCTKLFEDDRMEQDKAAVYTTLHRSTFQTFPGATVPKMVADCGAFKAIRGYRAHRGGPEEQGFPLAYIILVHSDFEHLERLLRALYMPQHSFCIHVDAKAPEHLKSATAALAECFENVALASEPQTIIYAHMSRLMADIVCMKDLLDLDSSWKYLINYAATEFPLRTNLETVKILHSLQGRNDIHESFKARVKDRYKWQYEVINGKMKATSVTLAPAPHNITITKGQAYNAYSRQFVEWALTDPKPRDLLKWSEKTYSPDEHYWGTLNNLFHNGFLNSPGGFEDDPDKKGYITKFISWQYSNPRYKCHGKVVHNICVFSSRDLPTLLNQMHLGANKFDLTSDPIAYSCMEELLENKTRADVPFNLAYYKNLHFVHYTKPDVI</sequence>
<keyword evidence="7" id="KW-1133">Transmembrane helix</keyword>
<gene>
    <name evidence="11" type="ORF">GSLYS_00010977001</name>
</gene>
<dbReference type="GO" id="GO:0016020">
    <property type="term" value="C:membrane"/>
    <property type="evidence" value="ECO:0007669"/>
    <property type="project" value="UniProtKB-SubCell"/>
</dbReference>
<dbReference type="PANTHER" id="PTHR19297">
    <property type="entry name" value="GLYCOSYLTRANSFERASE 14 FAMILY MEMBER"/>
    <property type="match status" value="1"/>
</dbReference>
<name>A0AAV2HUB6_LYMST</name>
<keyword evidence="4" id="KW-0808">Transferase</keyword>
<keyword evidence="8" id="KW-0472">Membrane</keyword>
<evidence type="ECO:0000256" key="3">
    <source>
        <dbReference type="ARBA" id="ARBA00022676"/>
    </source>
</evidence>
<dbReference type="Proteomes" id="UP001497497">
    <property type="component" value="Unassembled WGS sequence"/>
</dbReference>
<comment type="pathway">
    <text evidence="2">Protein modification; protein glycosylation.</text>
</comment>
<evidence type="ECO:0000256" key="4">
    <source>
        <dbReference type="ARBA" id="ARBA00022679"/>
    </source>
</evidence>
<keyword evidence="9" id="KW-0325">Glycoprotein</keyword>
<evidence type="ECO:0000256" key="7">
    <source>
        <dbReference type="ARBA" id="ARBA00022989"/>
    </source>
</evidence>